<gene>
    <name evidence="1" type="ORF">S12H4_38446</name>
</gene>
<evidence type="ECO:0000313" key="1">
    <source>
        <dbReference type="EMBL" id="GAI92256.1"/>
    </source>
</evidence>
<organism evidence="1">
    <name type="scientific">marine sediment metagenome</name>
    <dbReference type="NCBI Taxonomy" id="412755"/>
    <lineage>
        <taxon>unclassified sequences</taxon>
        <taxon>metagenomes</taxon>
        <taxon>ecological metagenomes</taxon>
    </lineage>
</organism>
<name>X1TLL6_9ZZZZ</name>
<proteinExistence type="predicted"/>
<dbReference type="AlphaFoldDB" id="X1TLL6"/>
<protein>
    <submittedName>
        <fullName evidence="1">Uncharacterized protein</fullName>
    </submittedName>
</protein>
<sequence length="142" mass="16462">SEETRYLRQYGKGNISEPEYEMEIRRVRKYRVQQEAKLADIEAQMLEYEQSTYNYDQFTEAIKVMASRLQNTDFETKQLALEALNIQVILQKDRTVAITGTIPARVCEPVQTHKFVQGRCTKGLPFAMSAKIEGKGETLYEK</sequence>
<dbReference type="EMBL" id="BARW01023140">
    <property type="protein sequence ID" value="GAI92256.1"/>
    <property type="molecule type" value="Genomic_DNA"/>
</dbReference>
<comment type="caution">
    <text evidence="1">The sequence shown here is derived from an EMBL/GenBank/DDBJ whole genome shotgun (WGS) entry which is preliminary data.</text>
</comment>
<reference evidence="1" key="1">
    <citation type="journal article" date="2014" name="Front. Microbiol.">
        <title>High frequency of phylogenetically diverse reductive dehalogenase-homologous genes in deep subseafloor sedimentary metagenomes.</title>
        <authorList>
            <person name="Kawai M."/>
            <person name="Futagami T."/>
            <person name="Toyoda A."/>
            <person name="Takaki Y."/>
            <person name="Nishi S."/>
            <person name="Hori S."/>
            <person name="Arai W."/>
            <person name="Tsubouchi T."/>
            <person name="Morono Y."/>
            <person name="Uchiyama I."/>
            <person name="Ito T."/>
            <person name="Fujiyama A."/>
            <person name="Inagaki F."/>
            <person name="Takami H."/>
        </authorList>
    </citation>
    <scope>NUCLEOTIDE SEQUENCE</scope>
    <source>
        <strain evidence="1">Expedition CK06-06</strain>
    </source>
</reference>
<accession>X1TLL6</accession>
<feature type="non-terminal residue" evidence="1">
    <location>
        <position position="1"/>
    </location>
</feature>